<comment type="caution">
    <text evidence="5">The sequence shown here is derived from an EMBL/GenBank/DDBJ whole genome shotgun (WGS) entry which is preliminary data.</text>
</comment>
<evidence type="ECO:0000256" key="1">
    <source>
        <dbReference type="ARBA" id="ARBA00023157"/>
    </source>
</evidence>
<evidence type="ECO:0000313" key="5">
    <source>
        <dbReference type="EMBL" id="KAJ7369436.1"/>
    </source>
</evidence>
<dbReference type="InterPro" id="IPR055355">
    <property type="entry name" value="ZP-C"/>
</dbReference>
<evidence type="ECO:0000259" key="4">
    <source>
        <dbReference type="PROSITE" id="PS51034"/>
    </source>
</evidence>
<reference evidence="5" key="1">
    <citation type="submission" date="2023-01" db="EMBL/GenBank/DDBJ databases">
        <title>Genome assembly of the deep-sea coral Lophelia pertusa.</title>
        <authorList>
            <person name="Herrera S."/>
            <person name="Cordes E."/>
        </authorList>
    </citation>
    <scope>NUCLEOTIDE SEQUENCE</scope>
    <source>
        <strain evidence="5">USNM1676648</strain>
        <tissue evidence="5">Polyp</tissue>
    </source>
</reference>
<feature type="compositionally biased region" description="Acidic residues" evidence="2">
    <location>
        <begin position="311"/>
        <end position="329"/>
    </location>
</feature>
<evidence type="ECO:0000313" key="6">
    <source>
        <dbReference type="Proteomes" id="UP001163046"/>
    </source>
</evidence>
<organism evidence="5 6">
    <name type="scientific">Desmophyllum pertusum</name>
    <dbReference type="NCBI Taxonomy" id="174260"/>
    <lineage>
        <taxon>Eukaryota</taxon>
        <taxon>Metazoa</taxon>
        <taxon>Cnidaria</taxon>
        <taxon>Anthozoa</taxon>
        <taxon>Hexacorallia</taxon>
        <taxon>Scleractinia</taxon>
        <taxon>Caryophylliina</taxon>
        <taxon>Caryophylliidae</taxon>
        <taxon>Desmophyllum</taxon>
    </lineage>
</organism>
<keyword evidence="1" id="KW-1015">Disulfide bond</keyword>
<proteinExistence type="predicted"/>
<gene>
    <name evidence="5" type="ORF">OS493_039004</name>
</gene>
<dbReference type="PANTHER" id="PTHR11576:SF22">
    <property type="entry name" value="ONCOPROTEIN INDUCED TRANSCRIPT 3"/>
    <property type="match status" value="1"/>
</dbReference>
<evidence type="ECO:0000256" key="3">
    <source>
        <dbReference type="SAM" id="SignalP"/>
    </source>
</evidence>
<protein>
    <recommendedName>
        <fullName evidence="4">ZP domain-containing protein</fullName>
    </recommendedName>
</protein>
<dbReference type="Proteomes" id="UP001163046">
    <property type="component" value="Unassembled WGS sequence"/>
</dbReference>
<feature type="compositionally biased region" description="Polar residues" evidence="2">
    <location>
        <begin position="238"/>
        <end position="251"/>
    </location>
</feature>
<dbReference type="InterPro" id="IPR001507">
    <property type="entry name" value="ZP_dom"/>
</dbReference>
<dbReference type="AlphaFoldDB" id="A0A9W9YU06"/>
<feature type="region of interest" description="Disordered" evidence="2">
    <location>
        <begin position="230"/>
        <end position="251"/>
    </location>
</feature>
<accession>A0A9W9YU06</accession>
<dbReference type="PANTHER" id="PTHR11576">
    <property type="entry name" value="ZONA PELLUCIDA SPERM-BINDING PROTEIN 3"/>
    <property type="match status" value="1"/>
</dbReference>
<evidence type="ECO:0000256" key="2">
    <source>
        <dbReference type="SAM" id="MobiDB-lite"/>
    </source>
</evidence>
<feature type="region of interest" description="Disordered" evidence="2">
    <location>
        <begin position="310"/>
        <end position="332"/>
    </location>
</feature>
<keyword evidence="6" id="KW-1185">Reference proteome</keyword>
<name>A0A9W9YU06_9CNID</name>
<dbReference type="PROSITE" id="PS51034">
    <property type="entry name" value="ZP_2"/>
    <property type="match status" value="1"/>
</dbReference>
<keyword evidence="3" id="KW-0732">Signal</keyword>
<dbReference type="OrthoDB" id="5979900at2759"/>
<sequence length="386" mass="42248">MKNLILLVAFALVFQFVKGAHHLVPEGSVTCNNDHTVNIDITNVADLGEWNTTEWRLNSSDQCAPTFGDGTVNYANLPLPTCSFSSEQLNDSIKYVLKVIAEKTSGGANGQLRAYDHLYYVTCEYNNQNTSTASFVPIKNRNDSVSSTAFFTFTLGVFSDAAFNTAVSSPVALNQTLHFKAEVVTQSGAPNLDLFPVECYSSKSDNPDSTFAETMLRVKTCTTHCPIAVQTTPRRKPSQSGRLGTSEPTRAPSFTSTAISGFAWQTTRILGVNALLSLNVTLPRENGVSVGDIVDEEQVYHVVRGPYFYKEEEEEEAEEEEAESDEQDEPQSFSTNLTIIVAVSGVVAIAMMVWRNRLSCHAQSQQAQATRRSECGHLSARLEGAV</sequence>
<feature type="chain" id="PRO_5040927815" description="ZP domain-containing protein" evidence="3">
    <location>
        <begin position="20"/>
        <end position="386"/>
    </location>
</feature>
<dbReference type="EMBL" id="MU826967">
    <property type="protein sequence ID" value="KAJ7369436.1"/>
    <property type="molecule type" value="Genomic_DNA"/>
</dbReference>
<dbReference type="InterPro" id="IPR042235">
    <property type="entry name" value="ZP-C_dom"/>
</dbReference>
<feature type="signal peptide" evidence="3">
    <location>
        <begin position="1"/>
        <end position="19"/>
    </location>
</feature>
<dbReference type="Pfam" id="PF00100">
    <property type="entry name" value="Zona_pellucida"/>
    <property type="match status" value="1"/>
</dbReference>
<dbReference type="Gene3D" id="2.60.40.4100">
    <property type="entry name" value="Zona pellucida, ZP-C domain"/>
    <property type="match status" value="1"/>
</dbReference>
<feature type="domain" description="ZP" evidence="4">
    <location>
        <begin position="30"/>
        <end position="297"/>
    </location>
</feature>